<dbReference type="AlphaFoldDB" id="A0AAE3IN42"/>
<keyword evidence="4 7" id="KW-0812">Transmembrane</keyword>
<dbReference type="InterPro" id="IPR003370">
    <property type="entry name" value="Chromate_transpt"/>
</dbReference>
<name>A0AAE3IN42_9BACT</name>
<feature type="transmembrane region" description="Helical" evidence="7">
    <location>
        <begin position="79"/>
        <end position="105"/>
    </location>
</feature>
<comment type="subcellular location">
    <subcellularLocation>
        <location evidence="1">Cell membrane</location>
        <topology evidence="1">Multi-pass membrane protein</topology>
    </subcellularLocation>
</comment>
<accession>A0AAE3IN42</accession>
<evidence type="ECO:0000313" key="9">
    <source>
        <dbReference type="Proteomes" id="UP001209317"/>
    </source>
</evidence>
<feature type="transmembrane region" description="Helical" evidence="7">
    <location>
        <begin position="148"/>
        <end position="167"/>
    </location>
</feature>
<feature type="transmembrane region" description="Helical" evidence="7">
    <location>
        <begin position="351"/>
        <end position="371"/>
    </location>
</feature>
<comment type="caution">
    <text evidence="8">The sequence shown here is derived from an EMBL/GenBank/DDBJ whole genome shotgun (WGS) entry which is preliminary data.</text>
</comment>
<keyword evidence="6 7" id="KW-0472">Membrane</keyword>
<feature type="transmembrane region" description="Helical" evidence="7">
    <location>
        <begin position="12"/>
        <end position="33"/>
    </location>
</feature>
<dbReference type="Proteomes" id="UP001209317">
    <property type="component" value="Unassembled WGS sequence"/>
</dbReference>
<dbReference type="NCBIfam" id="TIGR00937">
    <property type="entry name" value="2A51"/>
    <property type="match status" value="1"/>
</dbReference>
<dbReference type="EMBL" id="JAOTPL010000002">
    <property type="protein sequence ID" value="MCU7693346.1"/>
    <property type="molecule type" value="Genomic_DNA"/>
</dbReference>
<sequence>MKFVKLLRHLDFLKSVFLFSITAFGGAQAHLAMMLKTFVNERKDVTEEELMEYNAFCQMLPGASSTQLVTLIGYKRGGFLLSILSLIMWLLPACTLMGAFSFLLVYFDQEAIDTASLFKYINPMAIGFIAYSGYKLMRISVHNPITRIILVIVTIITFLFFKVPWVFPGMLLLSGLATCFSRKRIPQQGTPPRKIRWGNILVFLAVFAVAGYLSETSRKNNWENRWKFNLFENFYRFGSLVFGGGDVLTPMMYEQYVVRPENPKKVSDTQRLRINKQEFLTGYGVLKAVPGPTFSIASFVGGMAAKDRGPGSQLQGSVIATVAIFLPSTLLVLFFFPVWNNLKKYAVIYRAMEGVNAAIVGIIFASFFYLFKDISIDLTDGKIVHWLNIITITGTFAVLNYTKIKAPFIVLFCLLLGLLF</sequence>
<evidence type="ECO:0000256" key="3">
    <source>
        <dbReference type="ARBA" id="ARBA00022475"/>
    </source>
</evidence>
<dbReference type="Pfam" id="PF02417">
    <property type="entry name" value="Chromate_transp"/>
    <property type="match status" value="2"/>
</dbReference>
<dbReference type="PIRSF" id="PIRSF004810">
    <property type="entry name" value="ChrA"/>
    <property type="match status" value="1"/>
</dbReference>
<evidence type="ECO:0000256" key="6">
    <source>
        <dbReference type="ARBA" id="ARBA00023136"/>
    </source>
</evidence>
<keyword evidence="5 7" id="KW-1133">Transmembrane helix</keyword>
<evidence type="ECO:0000256" key="5">
    <source>
        <dbReference type="ARBA" id="ARBA00022989"/>
    </source>
</evidence>
<comment type="similarity">
    <text evidence="2">Belongs to the chromate ion transporter (CHR) (TC 2.A.51) family.</text>
</comment>
<proteinExistence type="inferred from homology"/>
<evidence type="ECO:0000256" key="4">
    <source>
        <dbReference type="ARBA" id="ARBA00022692"/>
    </source>
</evidence>
<keyword evidence="9" id="KW-1185">Reference proteome</keyword>
<evidence type="ECO:0000256" key="1">
    <source>
        <dbReference type="ARBA" id="ARBA00004651"/>
    </source>
</evidence>
<feature type="transmembrane region" description="Helical" evidence="7">
    <location>
        <begin position="195"/>
        <end position="213"/>
    </location>
</feature>
<dbReference type="InterPro" id="IPR014047">
    <property type="entry name" value="Chr_Tranpt_l_chain"/>
</dbReference>
<feature type="transmembrane region" description="Helical" evidence="7">
    <location>
        <begin position="383"/>
        <end position="402"/>
    </location>
</feature>
<evidence type="ECO:0000313" key="8">
    <source>
        <dbReference type="EMBL" id="MCU7693346.1"/>
    </source>
</evidence>
<protein>
    <submittedName>
        <fullName evidence="8">Chromate efflux transporter</fullName>
    </submittedName>
</protein>
<evidence type="ECO:0000256" key="2">
    <source>
        <dbReference type="ARBA" id="ARBA00005262"/>
    </source>
</evidence>
<feature type="transmembrane region" description="Helical" evidence="7">
    <location>
        <begin position="318"/>
        <end position="339"/>
    </location>
</feature>
<dbReference type="GO" id="GO:0015109">
    <property type="term" value="F:chromate transmembrane transporter activity"/>
    <property type="evidence" value="ECO:0007669"/>
    <property type="project" value="InterPro"/>
</dbReference>
<keyword evidence="3" id="KW-1003">Cell membrane</keyword>
<organism evidence="8 9">
    <name type="scientific">Haoranjiania flava</name>
    <dbReference type="NCBI Taxonomy" id="1856322"/>
    <lineage>
        <taxon>Bacteria</taxon>
        <taxon>Pseudomonadati</taxon>
        <taxon>Bacteroidota</taxon>
        <taxon>Chitinophagia</taxon>
        <taxon>Chitinophagales</taxon>
        <taxon>Chitinophagaceae</taxon>
        <taxon>Haoranjiania</taxon>
    </lineage>
</organism>
<gene>
    <name evidence="8" type="primary">chrA</name>
    <name evidence="8" type="ORF">OD355_02310</name>
</gene>
<dbReference type="RefSeq" id="WP_263036832.1">
    <property type="nucleotide sequence ID" value="NZ_JAOTPL010000002.1"/>
</dbReference>
<evidence type="ECO:0000256" key="7">
    <source>
        <dbReference type="SAM" id="Phobius"/>
    </source>
</evidence>
<dbReference type="PANTHER" id="PTHR33567">
    <property type="entry name" value="CHROMATE ION TRANSPORTER (EUROFUNG)"/>
    <property type="match status" value="1"/>
</dbReference>
<dbReference type="GO" id="GO:0005886">
    <property type="term" value="C:plasma membrane"/>
    <property type="evidence" value="ECO:0007669"/>
    <property type="project" value="UniProtKB-SubCell"/>
</dbReference>
<reference evidence="8" key="1">
    <citation type="submission" date="2022-10" db="EMBL/GenBank/DDBJ databases">
        <authorList>
            <person name="Kim H.S."/>
            <person name="Kim J.-S."/>
            <person name="Suh M.K."/>
            <person name="Eom M.K."/>
            <person name="Lee J.-S."/>
        </authorList>
    </citation>
    <scope>NUCLEOTIDE SEQUENCE</scope>
    <source>
        <strain evidence="8">LIP-5</strain>
    </source>
</reference>
<dbReference type="PANTHER" id="PTHR33567:SF3">
    <property type="entry name" value="CHROMATE ION TRANSPORTER (EUROFUNG)"/>
    <property type="match status" value="1"/>
</dbReference>